<dbReference type="AlphaFoldDB" id="Q759L5"/>
<name>Q759L5_EREGS</name>
<dbReference type="GeneID" id="4620519"/>
<organism evidence="2 3">
    <name type="scientific">Eremothecium gossypii (strain ATCC 10895 / CBS 109.51 / FGSC 9923 / NRRL Y-1056)</name>
    <name type="common">Yeast</name>
    <name type="synonym">Ashbya gossypii</name>
    <dbReference type="NCBI Taxonomy" id="284811"/>
    <lineage>
        <taxon>Eukaryota</taxon>
        <taxon>Fungi</taxon>
        <taxon>Dikarya</taxon>
        <taxon>Ascomycota</taxon>
        <taxon>Saccharomycotina</taxon>
        <taxon>Saccharomycetes</taxon>
        <taxon>Saccharomycetales</taxon>
        <taxon>Saccharomycetaceae</taxon>
        <taxon>Eremothecium</taxon>
    </lineage>
</organism>
<keyword evidence="3" id="KW-1185">Reference proteome</keyword>
<sequence>MEVNQASSGAGGGSGDMATERTGTAVDGGLVDPTLALGPTLPANKEVRIQLALQYFRQQQRGNVPLEAESAANNAAVNGLRPKQSLRQIAMFFQIPKSTLYDRLKNSAKKQRAVVPAKVVPPSKTRTAVANSPTNVSHLIQMKLDPTVEERLFLYLRKVCLAYGNLPNLVQLKFLVSQEIKHITLGRKWVSNFIKRHSERIIYGWDVFHNPIKFEDFKKWKNQFTFLWVWFVPMLQDMLRKCMDNGDDVYYLVRVPISYEMLASCFICFKIEPELRLTLAFEPVVVTFRHNNTNMMHKEARIKTLNNTLYKCYQQIPSSAKLVIFEGFNDQYRWDFEDCIRLVNPDNFVSLPWDRHILTKLIEFGPELVRMDDPNTVKLSWNETHFRLQDIANELKLFMAQSNEAVASGVNIPALPDQPVGSADAGTRAIDIELHGSTSMDDGDSPDEDDDPDSAAADVAVAILGHSPPLERTPSAERASTDPQTMHAQLKALVATIDDHEPQLYNNMADPASKVLLNNIFNRLRAMVSDDAS</sequence>
<evidence type="ECO:0000313" key="2">
    <source>
        <dbReference type="EMBL" id="AAS52181.2"/>
    </source>
</evidence>
<dbReference type="Proteomes" id="UP000000591">
    <property type="component" value="Chromosome IV"/>
</dbReference>
<evidence type="ECO:0000256" key="1">
    <source>
        <dbReference type="SAM" id="MobiDB-lite"/>
    </source>
</evidence>
<dbReference type="KEGG" id="ago:AGOS_ADR261C"/>
<feature type="region of interest" description="Disordered" evidence="1">
    <location>
        <begin position="435"/>
        <end position="454"/>
    </location>
</feature>
<reference evidence="3" key="2">
    <citation type="journal article" date="2013" name="G3 (Bethesda)">
        <title>Genomes of Ashbya fungi isolated from insects reveal four mating-type loci, numerous translocations, lack of transposons, and distinct gene duplications.</title>
        <authorList>
            <person name="Dietrich F.S."/>
            <person name="Voegeli S."/>
            <person name="Kuo S."/>
            <person name="Philippsen P."/>
        </authorList>
    </citation>
    <scope>GENOME REANNOTATION</scope>
    <source>
        <strain evidence="3">ATCC 10895 / CBS 109.51 / FGSC 9923 / NRRL Y-1056</strain>
    </source>
</reference>
<dbReference type="HOGENOM" id="CLU_471071_0_0_1"/>
<dbReference type="eggNOG" id="ENOG502RC7S">
    <property type="taxonomic scope" value="Eukaryota"/>
</dbReference>
<dbReference type="OrthoDB" id="4207519at2759"/>
<feature type="compositionally biased region" description="Acidic residues" evidence="1">
    <location>
        <begin position="441"/>
        <end position="453"/>
    </location>
</feature>
<protein>
    <submittedName>
        <fullName evidence="2">ADR261Cp</fullName>
    </submittedName>
</protein>
<reference evidence="2 3" key="1">
    <citation type="journal article" date="2004" name="Science">
        <title>The Ashbya gossypii genome as a tool for mapping the ancient Saccharomyces cerevisiae genome.</title>
        <authorList>
            <person name="Dietrich F.S."/>
            <person name="Voegeli S."/>
            <person name="Brachat S."/>
            <person name="Lerch A."/>
            <person name="Gates K."/>
            <person name="Steiner S."/>
            <person name="Mohr C."/>
            <person name="Pohlmann R."/>
            <person name="Luedi P."/>
            <person name="Choi S."/>
            <person name="Wing R.A."/>
            <person name="Flavier A."/>
            <person name="Gaffney T.D."/>
            <person name="Philippsen P."/>
        </authorList>
    </citation>
    <scope>NUCLEOTIDE SEQUENCE [LARGE SCALE GENOMIC DNA]</scope>
    <source>
        <strain evidence="3">ATCC 10895 / CBS 109.51 / FGSC 9923 / NRRL Y-1056</strain>
    </source>
</reference>
<dbReference type="RefSeq" id="NP_984357.2">
    <property type="nucleotide sequence ID" value="NM_209710.2"/>
</dbReference>
<accession>Q759L5</accession>
<evidence type="ECO:0000313" key="3">
    <source>
        <dbReference type="Proteomes" id="UP000000591"/>
    </source>
</evidence>
<gene>
    <name evidence="2" type="ORF">AGOS_ADR261C</name>
</gene>
<proteinExistence type="predicted"/>
<feature type="region of interest" description="Disordered" evidence="1">
    <location>
        <begin position="1"/>
        <end position="26"/>
    </location>
</feature>
<dbReference type="EMBL" id="AE016817">
    <property type="protein sequence ID" value="AAS52181.2"/>
    <property type="molecule type" value="Genomic_DNA"/>
</dbReference>
<dbReference type="InParanoid" id="Q759L5"/>
<dbReference type="OMA" id="WDFEDCI"/>